<reference evidence="2 3" key="1">
    <citation type="journal article" date="2007" name="Proc. Natl. Acad. Sci. U.S.A.">
        <title>Independent sorting-out of thousands of duplicated gene pairs in two yeast species descended from a whole-genome duplication.</title>
        <authorList>
            <person name="Scannell D.R."/>
            <person name="Frank A.C."/>
            <person name="Conant G.C."/>
            <person name="Byrne K.P."/>
            <person name="Woolfit M."/>
            <person name="Wolfe K.H."/>
        </authorList>
    </citation>
    <scope>NUCLEOTIDE SEQUENCE [LARGE SCALE GENOMIC DNA]</scope>
    <source>
        <strain evidence="3">ATCC 22028 / DSM 70294 / BCRC 21397 / CBS 2163 / NBRC 10782 / NRRL Y-8283 / UCD 57-17</strain>
    </source>
</reference>
<feature type="region of interest" description="Disordered" evidence="1">
    <location>
        <begin position="117"/>
        <end position="158"/>
    </location>
</feature>
<dbReference type="HOGENOM" id="CLU_642614_0_0_1"/>
<dbReference type="STRING" id="436907.A7TSM0"/>
<dbReference type="Proteomes" id="UP000000267">
    <property type="component" value="Unassembled WGS sequence"/>
</dbReference>
<organism evidence="3">
    <name type="scientific">Vanderwaltozyma polyspora (strain ATCC 22028 / DSM 70294 / BCRC 21397 / CBS 2163 / NBRC 10782 / NRRL Y-8283 / UCD 57-17)</name>
    <name type="common">Kluyveromyces polysporus</name>
    <dbReference type="NCBI Taxonomy" id="436907"/>
    <lineage>
        <taxon>Eukaryota</taxon>
        <taxon>Fungi</taxon>
        <taxon>Dikarya</taxon>
        <taxon>Ascomycota</taxon>
        <taxon>Saccharomycotina</taxon>
        <taxon>Saccharomycetes</taxon>
        <taxon>Saccharomycetales</taxon>
        <taxon>Saccharomycetaceae</taxon>
        <taxon>Vanderwaltozyma</taxon>
    </lineage>
</organism>
<evidence type="ECO:0000256" key="1">
    <source>
        <dbReference type="SAM" id="MobiDB-lite"/>
    </source>
</evidence>
<dbReference type="AlphaFoldDB" id="A7TSM0"/>
<feature type="compositionally biased region" description="Polar residues" evidence="1">
    <location>
        <begin position="15"/>
        <end position="40"/>
    </location>
</feature>
<feature type="compositionally biased region" description="Polar residues" evidence="1">
    <location>
        <begin position="117"/>
        <end position="132"/>
    </location>
</feature>
<accession>A7TSM0</accession>
<dbReference type="FunCoup" id="A7TSM0">
    <property type="interactions" value="589"/>
</dbReference>
<feature type="region of interest" description="Disordered" evidence="1">
    <location>
        <begin position="191"/>
        <end position="226"/>
    </location>
</feature>
<gene>
    <name evidence="2" type="ORF">Kpol_333p3</name>
</gene>
<dbReference type="RefSeq" id="XP_001642591.1">
    <property type="nucleotide sequence ID" value="XM_001642541.1"/>
</dbReference>
<sequence>MSDIPGLVKQEQSSEKNITSENNTKNQIETQTISRSSSFDEQLKDSDNIKKIGILCVSPGLDTDRMDSHKLSTIKISKDIEKSQKETIMNQLSSNANEDATNTVGTTSVTLEIDSMNNSNANGTGNLSTPVTERTDLSTNSLPSSLTSASSGKESFNETDLKTLSKISLKRKRIPSPLNLSKSYDHYSATTSDATPINQDYNSNSSNSNIGGHTINGNSKSTYQSAPPHITKHVIRKKPRVQYLGKSTGIPNARQMRSMQMYPSYNQRSRTPYGQFYPNLMMDPYMSPYHGQMSGYPLRTPFQSQFNPQFFGYPRTAVPYTSQSQYYKDFPRNSGLTSPAGSKNNSPNSRGPSSSPLGSTSNINAYSSNPSRYQQSSTEIKYYDENKQNIDRNNDNDNANSSDDNDATGGNDEDDDDDENDENTDLAIAADDEPPQVIAVNNDSSQSSLMQGEIRLLRHTFSFEFPLATTTFEKKIDKKMFMSICDKVWDESQILFTRETR</sequence>
<dbReference type="OrthoDB" id="4041625at2759"/>
<feature type="region of interest" description="Disordered" evidence="1">
    <location>
        <begin position="1"/>
        <end position="43"/>
    </location>
</feature>
<dbReference type="eggNOG" id="ENOG502S5RS">
    <property type="taxonomic scope" value="Eukaryota"/>
</dbReference>
<dbReference type="GeneID" id="5542760"/>
<evidence type="ECO:0000313" key="2">
    <source>
        <dbReference type="EMBL" id="EDO14733.1"/>
    </source>
</evidence>
<feature type="region of interest" description="Disordered" evidence="1">
    <location>
        <begin position="328"/>
        <end position="376"/>
    </location>
</feature>
<feature type="compositionally biased region" description="Acidic residues" evidence="1">
    <location>
        <begin position="403"/>
        <end position="422"/>
    </location>
</feature>
<dbReference type="OMA" id="RSSWHEA"/>
<dbReference type="EMBL" id="DS480516">
    <property type="protein sequence ID" value="EDO14733.1"/>
    <property type="molecule type" value="Genomic_DNA"/>
</dbReference>
<proteinExistence type="predicted"/>
<feature type="compositionally biased region" description="Low complexity" evidence="1">
    <location>
        <begin position="341"/>
        <end position="364"/>
    </location>
</feature>
<feature type="compositionally biased region" description="Polar residues" evidence="1">
    <location>
        <begin position="365"/>
        <end position="376"/>
    </location>
</feature>
<name>A7TSM0_VANPO</name>
<dbReference type="InParanoid" id="A7TSM0"/>
<keyword evidence="3" id="KW-1185">Reference proteome</keyword>
<evidence type="ECO:0000313" key="3">
    <source>
        <dbReference type="Proteomes" id="UP000000267"/>
    </source>
</evidence>
<dbReference type="PhylomeDB" id="A7TSM0"/>
<protein>
    <submittedName>
        <fullName evidence="2">Uncharacterized protein</fullName>
    </submittedName>
</protein>
<feature type="region of interest" description="Disordered" evidence="1">
    <location>
        <begin position="388"/>
        <end position="422"/>
    </location>
</feature>
<dbReference type="KEGG" id="vpo:Kpol_333p3"/>
<feature type="compositionally biased region" description="Low complexity" evidence="1">
    <location>
        <begin position="202"/>
        <end position="219"/>
    </location>
</feature>
<feature type="compositionally biased region" description="Polar residues" evidence="1">
    <location>
        <begin position="191"/>
        <end position="201"/>
    </location>
</feature>
<feature type="compositionally biased region" description="Low complexity" evidence="1">
    <location>
        <begin position="137"/>
        <end position="151"/>
    </location>
</feature>